<keyword evidence="3" id="KW-1185">Reference proteome</keyword>
<organism evidence="2 3">
    <name type="scientific">Phyllosticta capitalensis</name>
    <dbReference type="NCBI Taxonomy" id="121624"/>
    <lineage>
        <taxon>Eukaryota</taxon>
        <taxon>Fungi</taxon>
        <taxon>Dikarya</taxon>
        <taxon>Ascomycota</taxon>
        <taxon>Pezizomycotina</taxon>
        <taxon>Dothideomycetes</taxon>
        <taxon>Dothideomycetes incertae sedis</taxon>
        <taxon>Botryosphaeriales</taxon>
        <taxon>Phyllostictaceae</taxon>
        <taxon>Phyllosticta</taxon>
    </lineage>
</organism>
<dbReference type="EMBL" id="JBBWRZ010000012">
    <property type="protein sequence ID" value="KAK8224705.1"/>
    <property type="molecule type" value="Genomic_DNA"/>
</dbReference>
<feature type="compositionally biased region" description="Basic and acidic residues" evidence="1">
    <location>
        <begin position="157"/>
        <end position="176"/>
    </location>
</feature>
<sequence length="176" mass="19312">MPLLAKKLIFKLELDADTPGNSTATRPSEPSNSIASSQLSTLVENTANNAKSPGQRAPSCKLIFSPNAPINVGLNTAGMPRRTWMYKYTTPGHTEEQERLNQEMANNLGFEFPNEFNRRWGGYRTKNTTAKTPKTPRTPKTGPDASATMPEAPRQTAEGKVETESVEQKTEDGTID</sequence>
<evidence type="ECO:0000256" key="1">
    <source>
        <dbReference type="SAM" id="MobiDB-lite"/>
    </source>
</evidence>
<reference evidence="2 3" key="1">
    <citation type="submission" date="2024-04" db="EMBL/GenBank/DDBJ databases">
        <title>Phyllosticta paracitricarpa is synonymous to the EU quarantine fungus P. citricarpa based on phylogenomic analyses.</title>
        <authorList>
            <consortium name="Lawrence Berkeley National Laboratory"/>
            <person name="Van Ingen-Buijs V.A."/>
            <person name="Van Westerhoven A.C."/>
            <person name="Haridas S."/>
            <person name="Skiadas P."/>
            <person name="Martin F."/>
            <person name="Groenewald J.Z."/>
            <person name="Crous P.W."/>
            <person name="Seidl M.F."/>
        </authorList>
    </citation>
    <scope>NUCLEOTIDE SEQUENCE [LARGE SCALE GENOMIC DNA]</scope>
    <source>
        <strain evidence="2 3">CBS 123374</strain>
    </source>
</reference>
<feature type="region of interest" description="Disordered" evidence="1">
    <location>
        <begin position="17"/>
        <end position="38"/>
    </location>
</feature>
<dbReference type="Proteomes" id="UP001492380">
    <property type="component" value="Unassembled WGS sequence"/>
</dbReference>
<comment type="caution">
    <text evidence="2">The sequence shown here is derived from an EMBL/GenBank/DDBJ whole genome shotgun (WGS) entry which is preliminary data.</text>
</comment>
<feature type="region of interest" description="Disordered" evidence="1">
    <location>
        <begin position="124"/>
        <end position="176"/>
    </location>
</feature>
<proteinExistence type="predicted"/>
<evidence type="ECO:0000313" key="3">
    <source>
        <dbReference type="Proteomes" id="UP001492380"/>
    </source>
</evidence>
<name>A0ABR1YBY1_9PEZI</name>
<gene>
    <name evidence="2" type="ORF">HDK90DRAFT_514873</name>
</gene>
<protein>
    <submittedName>
        <fullName evidence="2">Uncharacterized protein</fullName>
    </submittedName>
</protein>
<feature type="compositionally biased region" description="Low complexity" evidence="1">
    <location>
        <begin position="125"/>
        <end position="143"/>
    </location>
</feature>
<accession>A0ABR1YBY1</accession>
<feature type="compositionally biased region" description="Polar residues" evidence="1">
    <location>
        <begin position="19"/>
        <end position="38"/>
    </location>
</feature>
<evidence type="ECO:0000313" key="2">
    <source>
        <dbReference type="EMBL" id="KAK8224705.1"/>
    </source>
</evidence>